<evidence type="ECO:0000313" key="15">
    <source>
        <dbReference type="EMBL" id="NBI28729.1"/>
    </source>
</evidence>
<dbReference type="EMBL" id="SIJB01000017">
    <property type="protein sequence ID" value="NBI28729.1"/>
    <property type="molecule type" value="Genomic_DNA"/>
</dbReference>
<evidence type="ECO:0000256" key="9">
    <source>
        <dbReference type="ARBA" id="ARBA00022842"/>
    </source>
</evidence>
<dbReference type="Gene3D" id="3.30.590.20">
    <property type="match status" value="1"/>
</dbReference>
<comment type="cofactor">
    <cofactor evidence="1">
        <name>Mn(2+)</name>
        <dbReference type="ChEBI" id="CHEBI:29035"/>
    </cofactor>
</comment>
<dbReference type="OrthoDB" id="9803907at2"/>
<dbReference type="GO" id="GO:0005524">
    <property type="term" value="F:ATP binding"/>
    <property type="evidence" value="ECO:0007669"/>
    <property type="project" value="UniProtKB-UniRule"/>
</dbReference>
<dbReference type="SUPFAM" id="SSF56059">
    <property type="entry name" value="Glutathione synthetase ATP-binding domain-like"/>
    <property type="match status" value="1"/>
</dbReference>
<evidence type="ECO:0000256" key="13">
    <source>
        <dbReference type="HAMAP-Rule" id="MF_00782"/>
    </source>
</evidence>
<dbReference type="EC" id="6.3.2.2" evidence="13"/>
<comment type="catalytic activity">
    <reaction evidence="12 13">
        <text>L-cysteine + L-glutamate + ATP = gamma-L-glutamyl-L-cysteine + ADP + phosphate + H(+)</text>
        <dbReference type="Rhea" id="RHEA:13285"/>
        <dbReference type="ChEBI" id="CHEBI:15378"/>
        <dbReference type="ChEBI" id="CHEBI:29985"/>
        <dbReference type="ChEBI" id="CHEBI:30616"/>
        <dbReference type="ChEBI" id="CHEBI:35235"/>
        <dbReference type="ChEBI" id="CHEBI:43474"/>
        <dbReference type="ChEBI" id="CHEBI:58173"/>
        <dbReference type="ChEBI" id="CHEBI:456216"/>
        <dbReference type="EC" id="6.3.2.2"/>
    </reaction>
</comment>
<accession>A0A6N9PYX9</accession>
<keyword evidence="8 13" id="KW-0067">ATP-binding</keyword>
<dbReference type="Pfam" id="PF18419">
    <property type="entry name" value="ATP-grasp_6"/>
    <property type="match status" value="1"/>
</dbReference>
<dbReference type="NCBIfam" id="TIGR01435">
    <property type="entry name" value="glu_cys_lig_rel"/>
    <property type="match status" value="1"/>
</dbReference>
<dbReference type="AlphaFoldDB" id="A0A6N9PYX9"/>
<dbReference type="Pfam" id="PF04262">
    <property type="entry name" value="Glu_cys_ligase"/>
    <property type="match status" value="1"/>
</dbReference>
<dbReference type="InterPro" id="IPR013651">
    <property type="entry name" value="ATP-grasp_RimK-type"/>
</dbReference>
<dbReference type="Gene3D" id="3.30.470.20">
    <property type="entry name" value="ATP-grasp fold, B domain"/>
    <property type="match status" value="2"/>
</dbReference>
<keyword evidence="4 13" id="KW-0436">Ligase</keyword>
<evidence type="ECO:0000256" key="2">
    <source>
        <dbReference type="ARBA" id="ARBA00001946"/>
    </source>
</evidence>
<evidence type="ECO:0000256" key="3">
    <source>
        <dbReference type="ARBA" id="ARBA00005006"/>
    </source>
</evidence>
<dbReference type="EC" id="6.3.2.3" evidence="13"/>
<evidence type="ECO:0000256" key="12">
    <source>
        <dbReference type="ARBA" id="ARBA00048819"/>
    </source>
</evidence>
<keyword evidence="6" id="KW-0479">Metal-binding</keyword>
<dbReference type="GO" id="GO:0004357">
    <property type="term" value="F:glutamate-cysteine ligase activity"/>
    <property type="evidence" value="ECO:0007669"/>
    <property type="project" value="UniProtKB-UniRule"/>
</dbReference>
<evidence type="ECO:0000256" key="10">
    <source>
        <dbReference type="ARBA" id="ARBA00023211"/>
    </source>
</evidence>
<sequence length="792" mass="91784">MIYTYIFRKKVKELVDNEFYKIVQKLNLEYEFLSGNFGLEKENVRVNELGKLALTPHPAVFGNKLTHPFITTDFSESQIEMITPMFQTLEESFHFLENIHHIVTLELNDEYLWPQSNPPMLPEEEKIPIAKYDDSKKGKEAEIYREKLAVGYGKKKQMISGIHYNFSFQEEFLMKIYKEQNTNKTYKQFKNDIYLQISRHILKYRWLLIYLFGASPGVHSSYNKECIEMMEKLDQESSYFVYASSFRNGVCGYRNERELNVSYHSVDEYVKDIKKLINDGKIQSVKEYYSPVRLKSKSCSDLLTSLEYDGVDYLELRILDLNPFLTVGVDLNTLYFVHLFILFGLFKQEVNKNEHSQMIPLINHELTASLGRKHNLKLFKSVHEVVSIHEWGIEILDEMLTFISTLGIKKQYFQQIINNAKYKFKHPEKSTSSLILEAIREKSFIQFHMDKAKQYLNISKSKSYNLLGYEDMELSTQILLKDSIKKGIHFEILDRNDNFIVLKNEMKKEYIKQATKTSLDSYSTIQMMENKLVTKKVLIEQGINAPIGQHYLTMDEALSSFNQFSGMGIVIKPKSTNFGLGITILKNDYSLASYKRAVELAFHHDNSILIEQFINGKEYRFFVIKDEVVGILHRVPANVTGDGISSIRNLVHEKNKNPLRGQGYRTPLEKIKLGENEETFLSSQGLNFQSIPKIGEIVYLRENSNISTGGDSIDFTDVIPRSYKDIAVSAAKTVSATICGVDMIIKDHHSQNLKENYSIIELNFNPAIHIHCYPYKGEDRKLGEKLLEVLGF</sequence>
<feature type="domain" description="ATP-grasp" evidence="14">
    <location>
        <begin position="535"/>
        <end position="791"/>
    </location>
</feature>
<gene>
    <name evidence="15" type="primary">gshB</name>
    <name evidence="13" type="synonym">gshAB</name>
    <name evidence="13" type="synonym">gshF</name>
    <name evidence="15" type="ORF">ERL59_07140</name>
</gene>
<keyword evidence="10" id="KW-0464">Manganese</keyword>
<dbReference type="GO" id="GO:0004363">
    <property type="term" value="F:glutathione synthase activity"/>
    <property type="evidence" value="ECO:0007669"/>
    <property type="project" value="UniProtKB-UniRule"/>
</dbReference>
<dbReference type="InterPro" id="IPR006334">
    <property type="entry name" value="Glut_cys_ligase"/>
</dbReference>
<dbReference type="GO" id="GO:0046872">
    <property type="term" value="F:metal ion binding"/>
    <property type="evidence" value="ECO:0007669"/>
    <property type="project" value="UniProtKB-KW"/>
</dbReference>
<keyword evidence="7 13" id="KW-0547">Nucleotide-binding</keyword>
<protein>
    <recommendedName>
        <fullName evidence="13">Glutathione biosynthesis bifunctional protein GshAB</fullName>
    </recommendedName>
    <alternativeName>
        <fullName evidence="13">Gamma-GCS-GS</fullName>
        <shortName evidence="13">GCS-GS</shortName>
    </alternativeName>
    <domain>
        <recommendedName>
            <fullName evidence="13">Glutamate--cysteine ligase</fullName>
            <ecNumber evidence="13">6.3.2.2</ecNumber>
        </recommendedName>
        <alternativeName>
            <fullName evidence="13">Gamma-ECS</fullName>
            <shortName evidence="13">GCS</shortName>
        </alternativeName>
        <alternativeName>
            <fullName evidence="13">Gamma-glutamylcysteine synthetase</fullName>
        </alternativeName>
    </domain>
    <domain>
        <recommendedName>
            <fullName evidence="13">Glutathione synthetase</fullName>
            <ecNumber evidence="13">6.3.2.3</ecNumber>
        </recommendedName>
        <alternativeName>
            <fullName evidence="13">GSH synthetase</fullName>
            <shortName evidence="13">GS</shortName>
            <shortName evidence="13">GSH-S</shortName>
            <shortName evidence="13">GSHase</shortName>
        </alternativeName>
        <alternativeName>
            <fullName evidence="13">Glutathione synthase</fullName>
        </alternativeName>
    </domain>
</protein>
<feature type="region of interest" description="Glutamate--cysteine ligase" evidence="13">
    <location>
        <begin position="1"/>
        <end position="368"/>
    </location>
</feature>
<comment type="function">
    <text evidence="13">Synthesizes glutathione from L-glutamate and L-cysteine via gamma-L-glutamyl-L-cysteine.</text>
</comment>
<evidence type="ECO:0000256" key="8">
    <source>
        <dbReference type="ARBA" id="ARBA00022840"/>
    </source>
</evidence>
<dbReference type="NCBIfam" id="NF002688">
    <property type="entry name" value="PRK02471.1"/>
    <property type="match status" value="1"/>
</dbReference>
<dbReference type="InterPro" id="IPR011761">
    <property type="entry name" value="ATP-grasp"/>
</dbReference>
<dbReference type="InterPro" id="IPR014746">
    <property type="entry name" value="Gln_synth/guanido_kin_cat_dom"/>
</dbReference>
<dbReference type="PANTHER" id="PTHR38761:SF1">
    <property type="entry name" value="GLUTAMATE--CYSTEINE LIGASE"/>
    <property type="match status" value="1"/>
</dbReference>
<dbReference type="GO" id="GO:0005829">
    <property type="term" value="C:cytosol"/>
    <property type="evidence" value="ECO:0007669"/>
    <property type="project" value="TreeGrafter"/>
</dbReference>
<comment type="caution">
    <text evidence="15">The sequence shown here is derived from an EMBL/GenBank/DDBJ whole genome shotgun (WGS) entry which is preliminary data.</text>
</comment>
<dbReference type="InterPro" id="IPR007370">
    <property type="entry name" value="Glu_cys_ligase"/>
</dbReference>
<keyword evidence="11 13" id="KW-0511">Multifunctional enzyme</keyword>
<comment type="pathway">
    <text evidence="13">Sulfur metabolism; glutathione biosynthesis; glutathione from L-cysteine and L-glutamate: step 2/2.</text>
</comment>
<dbReference type="UniPathway" id="UPA00142">
    <property type="reaction ID" value="UER00209"/>
</dbReference>
<keyword evidence="16" id="KW-1185">Reference proteome</keyword>
<comment type="pathway">
    <text evidence="3 13">Sulfur metabolism; glutathione biosynthesis; glutathione from L-cysteine and L-glutamate: step 1/2.</text>
</comment>
<reference evidence="15 16" key="1">
    <citation type="submission" date="2019-01" db="EMBL/GenBank/DDBJ databases">
        <title>Chengkuizengella sp. nov., isolated from deep-sea sediment of East Pacific Ocean.</title>
        <authorList>
            <person name="Yang J."/>
            <person name="Lai Q."/>
            <person name="Shao Z."/>
        </authorList>
    </citation>
    <scope>NUCLEOTIDE SEQUENCE [LARGE SCALE GENOMIC DNA]</scope>
    <source>
        <strain evidence="15 16">YPA3-1-1</strain>
    </source>
</reference>
<evidence type="ECO:0000256" key="4">
    <source>
        <dbReference type="ARBA" id="ARBA00022598"/>
    </source>
</evidence>
<keyword evidence="5 13" id="KW-0317">Glutathione biosynthesis</keyword>
<dbReference type="PROSITE" id="PS50975">
    <property type="entry name" value="ATP_GRASP"/>
    <property type="match status" value="1"/>
</dbReference>
<dbReference type="InterPro" id="IPR040657">
    <property type="entry name" value="GshAB_ATP-grasp"/>
</dbReference>
<evidence type="ECO:0000256" key="1">
    <source>
        <dbReference type="ARBA" id="ARBA00001936"/>
    </source>
</evidence>
<evidence type="ECO:0000313" key="16">
    <source>
        <dbReference type="Proteomes" id="UP000448943"/>
    </source>
</evidence>
<comment type="similarity">
    <text evidence="13">In the N-terminal section; belongs to the glutamate--cysteine ligase type 1 family. Type 2 subfamily.</text>
</comment>
<dbReference type="InterPro" id="IPR006335">
    <property type="entry name" value="Glut_biosynth"/>
</dbReference>
<dbReference type="PANTHER" id="PTHR38761">
    <property type="entry name" value="GLUTAMATE--CYSTEINE LIGASE"/>
    <property type="match status" value="1"/>
</dbReference>
<evidence type="ECO:0000256" key="6">
    <source>
        <dbReference type="ARBA" id="ARBA00022723"/>
    </source>
</evidence>
<proteinExistence type="inferred from homology"/>
<dbReference type="SUPFAM" id="SSF55931">
    <property type="entry name" value="Glutamine synthetase/guanido kinase"/>
    <property type="match status" value="1"/>
</dbReference>
<comment type="subunit">
    <text evidence="13">Monomer.</text>
</comment>
<dbReference type="HAMAP" id="MF_00782">
    <property type="entry name" value="Glut_biosynth"/>
    <property type="match status" value="1"/>
</dbReference>
<evidence type="ECO:0000256" key="11">
    <source>
        <dbReference type="ARBA" id="ARBA00023268"/>
    </source>
</evidence>
<organism evidence="15 16">
    <name type="scientific">Chengkuizengella marina</name>
    <dbReference type="NCBI Taxonomy" id="2507566"/>
    <lineage>
        <taxon>Bacteria</taxon>
        <taxon>Bacillati</taxon>
        <taxon>Bacillota</taxon>
        <taxon>Bacilli</taxon>
        <taxon>Bacillales</taxon>
        <taxon>Paenibacillaceae</taxon>
        <taxon>Chengkuizengella</taxon>
    </lineage>
</organism>
<dbReference type="Proteomes" id="UP000448943">
    <property type="component" value="Unassembled WGS sequence"/>
</dbReference>
<comment type="catalytic activity">
    <reaction evidence="13">
        <text>gamma-L-glutamyl-L-cysteine + glycine + ATP = glutathione + ADP + phosphate + H(+)</text>
        <dbReference type="Rhea" id="RHEA:13557"/>
        <dbReference type="ChEBI" id="CHEBI:15378"/>
        <dbReference type="ChEBI" id="CHEBI:30616"/>
        <dbReference type="ChEBI" id="CHEBI:43474"/>
        <dbReference type="ChEBI" id="CHEBI:57305"/>
        <dbReference type="ChEBI" id="CHEBI:57925"/>
        <dbReference type="ChEBI" id="CHEBI:58173"/>
        <dbReference type="ChEBI" id="CHEBI:456216"/>
        <dbReference type="EC" id="6.3.2.3"/>
    </reaction>
</comment>
<dbReference type="Pfam" id="PF08443">
    <property type="entry name" value="RimK"/>
    <property type="match status" value="1"/>
</dbReference>
<name>A0A6N9PYX9_9BACL</name>
<keyword evidence="9" id="KW-0460">Magnesium</keyword>
<evidence type="ECO:0000256" key="7">
    <source>
        <dbReference type="ARBA" id="ARBA00022741"/>
    </source>
</evidence>
<evidence type="ECO:0000256" key="5">
    <source>
        <dbReference type="ARBA" id="ARBA00022684"/>
    </source>
</evidence>
<evidence type="ECO:0000259" key="14">
    <source>
        <dbReference type="PROSITE" id="PS50975"/>
    </source>
</evidence>
<comment type="cofactor">
    <cofactor evidence="2">
        <name>Mg(2+)</name>
        <dbReference type="ChEBI" id="CHEBI:18420"/>
    </cofactor>
</comment>